<dbReference type="EMBL" id="FXAH01000002">
    <property type="protein sequence ID" value="SMF03058.1"/>
    <property type="molecule type" value="Genomic_DNA"/>
</dbReference>
<dbReference type="RefSeq" id="WP_085224529.1">
    <property type="nucleotide sequence ID" value="NZ_BSQD01000002.1"/>
</dbReference>
<name>A0A1X7CUG4_TRICW</name>
<evidence type="ECO:0000313" key="2">
    <source>
        <dbReference type="EMBL" id="SMF03058.1"/>
    </source>
</evidence>
<dbReference type="SUPFAM" id="SSF53474">
    <property type="entry name" value="alpha/beta-Hydrolases"/>
    <property type="match status" value="1"/>
</dbReference>
<reference evidence="3" key="1">
    <citation type="submission" date="2017-04" db="EMBL/GenBank/DDBJ databases">
        <authorList>
            <person name="Varghese N."/>
            <person name="Submissions S."/>
        </authorList>
    </citation>
    <scope>NUCLEOTIDE SEQUENCE [LARGE SCALE GENOMIC DNA]</scope>
    <source>
        <strain evidence="3">Ballard 720</strain>
    </source>
</reference>
<dbReference type="AlphaFoldDB" id="A0A1X7CUG4"/>
<dbReference type="GeneID" id="95552671"/>
<dbReference type="NCBIfam" id="TIGR02427">
    <property type="entry name" value="protocat_pcaD"/>
    <property type="match status" value="1"/>
</dbReference>
<proteinExistence type="predicted"/>
<dbReference type="STRING" id="28094.SAMN06295900_1025"/>
<dbReference type="GO" id="GO:0042952">
    <property type="term" value="P:beta-ketoadipate pathway"/>
    <property type="evidence" value="ECO:0007669"/>
    <property type="project" value="InterPro"/>
</dbReference>
<dbReference type="Pfam" id="PF00561">
    <property type="entry name" value="Abhydrolase_1"/>
    <property type="match status" value="1"/>
</dbReference>
<dbReference type="Gene3D" id="3.40.50.1820">
    <property type="entry name" value="alpha/beta hydrolase"/>
    <property type="match status" value="1"/>
</dbReference>
<dbReference type="PANTHER" id="PTHR43433">
    <property type="entry name" value="HYDROLASE, ALPHA/BETA FOLD FAMILY PROTEIN"/>
    <property type="match status" value="1"/>
</dbReference>
<dbReference type="InterPro" id="IPR026968">
    <property type="entry name" value="PcaD/CatD"/>
</dbReference>
<protein>
    <submittedName>
        <fullName evidence="2">3-oxoadipate enol-lactonase</fullName>
    </submittedName>
</protein>
<keyword evidence="3" id="KW-1185">Reference proteome</keyword>
<sequence>MATLHYQLAGPDDAPVVVLSNSLGTTLEMWEPQMQALTQQFRVLRYDARGHGRSALLPPPYSIDDLGNDVVVLLDKLGIERADFVGISMGGLIGQWLAIHKPERIGKLIVSNTAARIGTADGWRARAELVRAQGLAEVAGSSPARWFTPRFAAEQVARVEPLVERLRTLSPEGYAACCDVLGATDLRDAIGKITAPTLVIAGEHDPVTTVADARFIVRQVAGATLATLPASHLSNIEVPEAFNEAVLSFLAG</sequence>
<dbReference type="PRINTS" id="PR00111">
    <property type="entry name" value="ABHYDROLASE"/>
</dbReference>
<evidence type="ECO:0000259" key="1">
    <source>
        <dbReference type="Pfam" id="PF00561"/>
    </source>
</evidence>
<organism evidence="2 3">
    <name type="scientific">Trinickia caryophylli</name>
    <name type="common">Paraburkholderia caryophylli</name>
    <dbReference type="NCBI Taxonomy" id="28094"/>
    <lineage>
        <taxon>Bacteria</taxon>
        <taxon>Pseudomonadati</taxon>
        <taxon>Pseudomonadota</taxon>
        <taxon>Betaproteobacteria</taxon>
        <taxon>Burkholderiales</taxon>
        <taxon>Burkholderiaceae</taxon>
        <taxon>Trinickia</taxon>
    </lineage>
</organism>
<dbReference type="OrthoDB" id="9793083at2"/>
<dbReference type="Proteomes" id="UP000192911">
    <property type="component" value="Unassembled WGS sequence"/>
</dbReference>
<dbReference type="InterPro" id="IPR000073">
    <property type="entry name" value="AB_hydrolase_1"/>
</dbReference>
<dbReference type="InterPro" id="IPR050471">
    <property type="entry name" value="AB_hydrolase"/>
</dbReference>
<dbReference type="GO" id="GO:0047570">
    <property type="term" value="F:3-oxoadipate enol-lactonase activity"/>
    <property type="evidence" value="ECO:0007669"/>
    <property type="project" value="InterPro"/>
</dbReference>
<gene>
    <name evidence="2" type="ORF">SAMN06295900_1025</name>
</gene>
<feature type="domain" description="AB hydrolase-1" evidence="1">
    <location>
        <begin position="15"/>
        <end position="237"/>
    </location>
</feature>
<accession>A0A1X7CUG4</accession>
<evidence type="ECO:0000313" key="3">
    <source>
        <dbReference type="Proteomes" id="UP000192911"/>
    </source>
</evidence>
<dbReference type="InterPro" id="IPR029058">
    <property type="entry name" value="AB_hydrolase_fold"/>
</dbReference>
<dbReference type="PANTHER" id="PTHR43433:SF5">
    <property type="entry name" value="AB HYDROLASE-1 DOMAIN-CONTAINING PROTEIN"/>
    <property type="match status" value="1"/>
</dbReference>